<comment type="caution">
    <text evidence="1">The sequence shown here is derived from an EMBL/GenBank/DDBJ whole genome shotgun (WGS) entry which is preliminary data.</text>
</comment>
<dbReference type="EMBL" id="LAZR01011345">
    <property type="protein sequence ID" value="KKM62202.1"/>
    <property type="molecule type" value="Genomic_DNA"/>
</dbReference>
<evidence type="ECO:0000313" key="1">
    <source>
        <dbReference type="EMBL" id="KKM62202.1"/>
    </source>
</evidence>
<protein>
    <submittedName>
        <fullName evidence="1">Uncharacterized protein</fullName>
    </submittedName>
</protein>
<name>A0A0F9LYQ9_9ZZZZ</name>
<reference evidence="1" key="1">
    <citation type="journal article" date="2015" name="Nature">
        <title>Complex archaea that bridge the gap between prokaryotes and eukaryotes.</title>
        <authorList>
            <person name="Spang A."/>
            <person name="Saw J.H."/>
            <person name="Jorgensen S.L."/>
            <person name="Zaremba-Niedzwiedzka K."/>
            <person name="Martijn J."/>
            <person name="Lind A.E."/>
            <person name="van Eijk R."/>
            <person name="Schleper C."/>
            <person name="Guy L."/>
            <person name="Ettema T.J."/>
        </authorList>
    </citation>
    <scope>NUCLEOTIDE SEQUENCE</scope>
</reference>
<sequence>MTTPEEFHAEDVPCADGTVTPSLGCPNPACSFHEFVKLDGWKAAA</sequence>
<gene>
    <name evidence="1" type="ORF">LCGC14_1523990</name>
</gene>
<organism evidence="1">
    <name type="scientific">marine sediment metagenome</name>
    <dbReference type="NCBI Taxonomy" id="412755"/>
    <lineage>
        <taxon>unclassified sequences</taxon>
        <taxon>metagenomes</taxon>
        <taxon>ecological metagenomes</taxon>
    </lineage>
</organism>
<proteinExistence type="predicted"/>
<dbReference type="AlphaFoldDB" id="A0A0F9LYQ9"/>
<accession>A0A0F9LYQ9</accession>